<dbReference type="PROSITE" id="PS50181">
    <property type="entry name" value="FBOX"/>
    <property type="match status" value="1"/>
</dbReference>
<proteinExistence type="predicted"/>
<feature type="domain" description="F-box" evidence="1">
    <location>
        <begin position="1"/>
        <end position="48"/>
    </location>
</feature>
<evidence type="ECO:0000313" key="3">
    <source>
        <dbReference type="Proteomes" id="UP000037069"/>
    </source>
</evidence>
<gene>
    <name evidence="2" type="ORF">FF38_12638</name>
</gene>
<protein>
    <recommendedName>
        <fullName evidence="1">F-box domain-containing protein</fullName>
    </recommendedName>
</protein>
<dbReference type="Proteomes" id="UP000037069">
    <property type="component" value="Unassembled WGS sequence"/>
</dbReference>
<comment type="caution">
    <text evidence="2">The sequence shown here is derived from an EMBL/GenBank/DDBJ whole genome shotgun (WGS) entry which is preliminary data.</text>
</comment>
<dbReference type="InterPro" id="IPR001810">
    <property type="entry name" value="F-box_dom"/>
</dbReference>
<reference evidence="2 3" key="1">
    <citation type="journal article" date="2015" name="Nat. Commun.">
        <title>Lucilia cuprina genome unlocks parasitic fly biology to underpin future interventions.</title>
        <authorList>
            <person name="Anstead C.A."/>
            <person name="Korhonen P.K."/>
            <person name="Young N.D."/>
            <person name="Hall R.S."/>
            <person name="Jex A.R."/>
            <person name="Murali S.C."/>
            <person name="Hughes D.S."/>
            <person name="Lee S.F."/>
            <person name="Perry T."/>
            <person name="Stroehlein A.J."/>
            <person name="Ansell B.R."/>
            <person name="Breugelmans B."/>
            <person name="Hofmann A."/>
            <person name="Qu J."/>
            <person name="Dugan S."/>
            <person name="Lee S.L."/>
            <person name="Chao H."/>
            <person name="Dinh H."/>
            <person name="Han Y."/>
            <person name="Doddapaneni H.V."/>
            <person name="Worley K.C."/>
            <person name="Muzny D.M."/>
            <person name="Ioannidis P."/>
            <person name="Waterhouse R.M."/>
            <person name="Zdobnov E.M."/>
            <person name="James P.J."/>
            <person name="Bagnall N.H."/>
            <person name="Kotze A.C."/>
            <person name="Gibbs R.A."/>
            <person name="Richards S."/>
            <person name="Batterham P."/>
            <person name="Gasser R.B."/>
        </authorList>
    </citation>
    <scope>NUCLEOTIDE SEQUENCE [LARGE SCALE GENOMIC DNA]</scope>
    <source>
        <strain evidence="2 3">LS</strain>
        <tissue evidence="2">Full body</tissue>
    </source>
</reference>
<organism evidence="2 3">
    <name type="scientific">Lucilia cuprina</name>
    <name type="common">Green bottle fly</name>
    <name type="synonym">Australian sheep blowfly</name>
    <dbReference type="NCBI Taxonomy" id="7375"/>
    <lineage>
        <taxon>Eukaryota</taxon>
        <taxon>Metazoa</taxon>
        <taxon>Ecdysozoa</taxon>
        <taxon>Arthropoda</taxon>
        <taxon>Hexapoda</taxon>
        <taxon>Insecta</taxon>
        <taxon>Pterygota</taxon>
        <taxon>Neoptera</taxon>
        <taxon>Endopterygota</taxon>
        <taxon>Diptera</taxon>
        <taxon>Brachycera</taxon>
        <taxon>Muscomorpha</taxon>
        <taxon>Oestroidea</taxon>
        <taxon>Calliphoridae</taxon>
        <taxon>Luciliinae</taxon>
        <taxon>Lucilia</taxon>
    </lineage>
</organism>
<dbReference type="SUPFAM" id="SSF81383">
    <property type="entry name" value="F-box domain"/>
    <property type="match status" value="1"/>
</dbReference>
<evidence type="ECO:0000313" key="2">
    <source>
        <dbReference type="EMBL" id="KNC27130.1"/>
    </source>
</evidence>
<name>A0A0L0C4B4_LUCCU</name>
<dbReference type="EMBL" id="JRES01000933">
    <property type="protein sequence ID" value="KNC27130.1"/>
    <property type="molecule type" value="Genomic_DNA"/>
</dbReference>
<dbReference type="Gene3D" id="1.20.1280.50">
    <property type="match status" value="1"/>
</dbReference>
<dbReference type="SUPFAM" id="SSF52047">
    <property type="entry name" value="RNI-like"/>
    <property type="match status" value="1"/>
</dbReference>
<sequence>MLSNLNDDCLLHIFQLLSLQDQLQLTTICERFEYLMVKYIWSKQYHDLHNQMRCLQPLDLQQYKQFFRLNQENIRKLQIDVSNNFAYVYNSNRLNNRPDYTFYFKLKMSNIKILRIKCPAPSIHDVYIEMLSKNCPKLEILDLGKSRVSGAYVEDIRSLQLITIDYCVVSKAVSVCHPAQGASTGSRK</sequence>
<evidence type="ECO:0000259" key="1">
    <source>
        <dbReference type="PROSITE" id="PS50181"/>
    </source>
</evidence>
<dbReference type="Pfam" id="PF00646">
    <property type="entry name" value="F-box"/>
    <property type="match status" value="1"/>
</dbReference>
<dbReference type="InterPro" id="IPR036047">
    <property type="entry name" value="F-box-like_dom_sf"/>
</dbReference>
<dbReference type="OrthoDB" id="549243at2759"/>
<accession>A0A0L0C4B4</accession>
<dbReference type="AlphaFoldDB" id="A0A0L0C4B4"/>
<keyword evidence="3" id="KW-1185">Reference proteome</keyword>